<dbReference type="PANTHER" id="PTHR12997">
    <property type="entry name" value="TYPE I INOSITOL-1,4,5-TRISPHOSPHATE 5-PHOSPHATASE"/>
    <property type="match status" value="1"/>
</dbReference>
<dbReference type="GO" id="GO:0046856">
    <property type="term" value="P:phosphatidylinositol dephosphorylation"/>
    <property type="evidence" value="ECO:0007669"/>
    <property type="project" value="InterPro"/>
</dbReference>
<evidence type="ECO:0000256" key="4">
    <source>
        <dbReference type="SAM" id="MobiDB-lite"/>
    </source>
</evidence>
<feature type="compositionally biased region" description="Pro residues" evidence="4">
    <location>
        <begin position="429"/>
        <end position="441"/>
    </location>
</feature>
<dbReference type="InterPro" id="IPR036691">
    <property type="entry name" value="Endo/exonu/phosph_ase_sf"/>
</dbReference>
<name>A0AAE1TYM1_9EUCA</name>
<evidence type="ECO:0000313" key="6">
    <source>
        <dbReference type="EMBL" id="KAK4299870.1"/>
    </source>
</evidence>
<keyword evidence="7" id="KW-1185">Reference proteome</keyword>
<evidence type="ECO:0000256" key="2">
    <source>
        <dbReference type="ARBA" id="ARBA00022801"/>
    </source>
</evidence>
<evidence type="ECO:0000256" key="3">
    <source>
        <dbReference type="ARBA" id="ARBA00023599"/>
    </source>
</evidence>
<reference evidence="6" key="1">
    <citation type="submission" date="2023-11" db="EMBL/GenBank/DDBJ databases">
        <title>Genome assemblies of two species of porcelain crab, Petrolisthes cinctipes and Petrolisthes manimaculis (Anomura: Porcellanidae).</title>
        <authorList>
            <person name="Angst P."/>
        </authorList>
    </citation>
    <scope>NUCLEOTIDE SEQUENCE</scope>
    <source>
        <strain evidence="6">PB745_02</strain>
        <tissue evidence="6">Gill</tissue>
    </source>
</reference>
<sequence>MLKPWITEFLKTVEEREPYFIALHCQEVGGKNYEESMQHVEHFVRSLMNRGTMMPYDKIRVFLDEEYESAEKFTALGNLYFIHQNVHDISIWDFEEKKFVECVDRREYSGNIEDVSTKEKSKFPQEFFPECKWSRKGFMRTRWCLNGTKFDLVNIHLFHDASNFIAMEEFPSVYTLNRKRALEHTLDRFHNDNFETVPFFIFGDFNFRLNTQAVVKKLTQGCTPVDTELPDTGEKAQEYRDNRGQVQLTVSKKTFKHRDHSNIFLKDNGSLVREYDQELSHFGDRLAEYPINFPPSYPFEEGPGGDGGSYMQTRCPSWCDRIVLDKAAKKLVDSSGGKVKYDIIGLTTTMGDHKPVSLCVDVACGAGTVSCCSSRHPCPNFVHDPQAPCFLQGPSWCLCHSYPPCPRPVVCSSNSPATTTTTTTTLPDPSVPPDPHVPTLPPDTSLTAPNGSQLDHSAICRVDAKVEKDSVDALSERQCLLVSQCVCSAGASEERLGPGCQCTCTSREPPRGRVPGGVQSGDLLRNLLLLGGSTAGSMEVSEHLLKRVNSAPNTNMGPIKVQSYHYDPRHPPLPHHHIPLASSQSLDTGRSYQQKYPPSAKLRLRASSSRFISHHSSSTEEWFEEVPVPDNKGDDNHTSKTDEYTCSPVEQERLCGDTTQSAETVEMCSGSLDKPPPPSPGSHDLDSSWCAPPRAVEESGDSLGSAGDSRDGDSRGENLSTKGDVCLPHKCSTEQQSLNNLLLVDSCDQLSAKPLTQSESSLSAHYSEGSISSSGRPLRDGETVSQAPTFDIADVDSASPTKSRCCSPACSLTLNEGTPIDEPVWQLRGGETKGGEGSGGGSSPCQKKTIGDDRDNEGQEERRGEEEEEEEKEEGDSGGVGRLKFEPPGMVSSRYLAAAAAPDTHVHIFRETTV</sequence>
<dbReference type="Pfam" id="PF22669">
    <property type="entry name" value="Exo_endo_phos2"/>
    <property type="match status" value="1"/>
</dbReference>
<dbReference type="PANTHER" id="PTHR12997:SF2">
    <property type="entry name" value="INOSITOL POLYPHOSPHATE-5-PHOSPHATASE A"/>
    <property type="match status" value="1"/>
</dbReference>
<dbReference type="EC" id="3.1.3.56" evidence="1"/>
<comment type="similarity">
    <text evidence="3">Belongs to the inositol 1,4,5-trisphosphate 5-phosphatase type I family.</text>
</comment>
<feature type="region of interest" description="Disordered" evidence="4">
    <location>
        <begin position="820"/>
        <end position="887"/>
    </location>
</feature>
<feature type="compositionally biased region" description="Basic and acidic residues" evidence="4">
    <location>
        <begin position="631"/>
        <end position="643"/>
    </location>
</feature>
<feature type="region of interest" description="Disordered" evidence="4">
    <location>
        <begin position="416"/>
        <end position="452"/>
    </location>
</feature>
<feature type="compositionally biased region" description="Low complexity" evidence="4">
    <location>
        <begin position="416"/>
        <end position="428"/>
    </location>
</feature>
<evidence type="ECO:0000256" key="1">
    <source>
        <dbReference type="ARBA" id="ARBA00012997"/>
    </source>
</evidence>
<dbReference type="SMART" id="SM00128">
    <property type="entry name" value="IPPc"/>
    <property type="match status" value="1"/>
</dbReference>
<dbReference type="InterPro" id="IPR000300">
    <property type="entry name" value="IPPc"/>
</dbReference>
<organism evidence="6 7">
    <name type="scientific">Petrolisthes manimaculis</name>
    <dbReference type="NCBI Taxonomy" id="1843537"/>
    <lineage>
        <taxon>Eukaryota</taxon>
        <taxon>Metazoa</taxon>
        <taxon>Ecdysozoa</taxon>
        <taxon>Arthropoda</taxon>
        <taxon>Crustacea</taxon>
        <taxon>Multicrustacea</taxon>
        <taxon>Malacostraca</taxon>
        <taxon>Eumalacostraca</taxon>
        <taxon>Eucarida</taxon>
        <taxon>Decapoda</taxon>
        <taxon>Pleocyemata</taxon>
        <taxon>Anomura</taxon>
        <taxon>Galatheoidea</taxon>
        <taxon>Porcellanidae</taxon>
        <taxon>Petrolisthes</taxon>
    </lineage>
</organism>
<evidence type="ECO:0000313" key="7">
    <source>
        <dbReference type="Proteomes" id="UP001292094"/>
    </source>
</evidence>
<proteinExistence type="inferred from homology"/>
<keyword evidence="2" id="KW-0378">Hydrolase</keyword>
<feature type="domain" description="Inositol polyphosphate-related phosphatase" evidence="5">
    <location>
        <begin position="2"/>
        <end position="368"/>
    </location>
</feature>
<protein>
    <recommendedName>
        <fullName evidence="1">inositol-polyphosphate 5-phosphatase</fullName>
        <ecNumber evidence="1">3.1.3.56</ecNumber>
    </recommendedName>
</protein>
<feature type="region of interest" description="Disordered" evidence="4">
    <location>
        <begin position="551"/>
        <end position="599"/>
    </location>
</feature>
<dbReference type="Proteomes" id="UP001292094">
    <property type="component" value="Unassembled WGS sequence"/>
</dbReference>
<feature type="compositionally biased region" description="Basic and acidic residues" evidence="4">
    <location>
        <begin position="849"/>
        <end position="865"/>
    </location>
</feature>
<feature type="compositionally biased region" description="Acidic residues" evidence="4">
    <location>
        <begin position="866"/>
        <end position="876"/>
    </location>
</feature>
<dbReference type="InterPro" id="IPR039737">
    <property type="entry name" value="INPP5A"/>
</dbReference>
<dbReference type="AlphaFoldDB" id="A0AAE1TYM1"/>
<feature type="region of interest" description="Disordered" evidence="4">
    <location>
        <begin position="666"/>
        <end position="726"/>
    </location>
</feature>
<feature type="region of interest" description="Disordered" evidence="4">
    <location>
        <begin position="756"/>
        <end position="804"/>
    </location>
</feature>
<feature type="compositionally biased region" description="Polar residues" evidence="4">
    <location>
        <begin position="581"/>
        <end position="596"/>
    </location>
</feature>
<dbReference type="GO" id="GO:0004445">
    <property type="term" value="F:inositol-polyphosphate 5-phosphatase activity"/>
    <property type="evidence" value="ECO:0007669"/>
    <property type="project" value="UniProtKB-EC"/>
</dbReference>
<feature type="region of interest" description="Disordered" evidence="4">
    <location>
        <begin position="614"/>
        <end position="645"/>
    </location>
</feature>
<gene>
    <name evidence="6" type="ORF">Pmani_027892</name>
</gene>
<dbReference type="EMBL" id="JAWZYT010003161">
    <property type="protein sequence ID" value="KAK4299870.1"/>
    <property type="molecule type" value="Genomic_DNA"/>
</dbReference>
<dbReference type="Gene3D" id="3.60.10.10">
    <property type="entry name" value="Endonuclease/exonuclease/phosphatase"/>
    <property type="match status" value="1"/>
</dbReference>
<comment type="caution">
    <text evidence="6">The sequence shown here is derived from an EMBL/GenBank/DDBJ whole genome shotgun (WGS) entry which is preliminary data.</text>
</comment>
<feature type="compositionally biased region" description="Polar residues" evidence="4">
    <location>
        <begin position="756"/>
        <end position="775"/>
    </location>
</feature>
<accession>A0AAE1TYM1</accession>
<dbReference type="SUPFAM" id="SSF56219">
    <property type="entry name" value="DNase I-like"/>
    <property type="match status" value="1"/>
</dbReference>
<evidence type="ECO:0000259" key="5">
    <source>
        <dbReference type="SMART" id="SM00128"/>
    </source>
</evidence>